<geneLocation type="plasmid" evidence="3">
    <name>unnamed 1</name>
</geneLocation>
<proteinExistence type="predicted"/>
<feature type="coiled-coil region" evidence="1">
    <location>
        <begin position="388"/>
        <end position="431"/>
    </location>
</feature>
<evidence type="ECO:0000313" key="3">
    <source>
        <dbReference type="Proteomes" id="UP000075229"/>
    </source>
</evidence>
<dbReference type="AlphaFoldDB" id="A0AAN1CFN1"/>
<evidence type="ECO:0000256" key="1">
    <source>
        <dbReference type="SAM" id="Coils"/>
    </source>
</evidence>
<organism evidence="2 3">
    <name type="scientific">Borrelia hermsii</name>
    <dbReference type="NCBI Taxonomy" id="140"/>
    <lineage>
        <taxon>Bacteria</taxon>
        <taxon>Pseudomonadati</taxon>
        <taxon>Spirochaetota</taxon>
        <taxon>Spirochaetia</taxon>
        <taxon>Spirochaetales</taxon>
        <taxon>Borreliaceae</taxon>
        <taxon>Borrelia</taxon>
    </lineage>
</organism>
<dbReference type="InterPro" id="IPR003459">
    <property type="entry name" value="Borrelia_plasmid_OrfA"/>
</dbReference>
<protein>
    <submittedName>
        <fullName evidence="2">Uncharacterized protein</fullName>
    </submittedName>
</protein>
<dbReference type="Proteomes" id="UP000075229">
    <property type="component" value="Plasmid unnamed"/>
</dbReference>
<accession>A0AAN1CFN1</accession>
<name>A0AAN1CFN1_BORHE</name>
<dbReference type="EMBL" id="CP014814">
    <property type="protein sequence ID" value="AMR76138.1"/>
    <property type="molecule type" value="Genomic_DNA"/>
</dbReference>
<sequence length="519" mass="61696">MNSITKETKNFKSKDIKDQIKLILNKLIESNKDKTSPDIKEICVSQVKSLIIRTLNKYDRLLKVHWVINVKNKNYKQSSGIEEYSASDIYNIVSKLLENDTKKKVCRRTFERDLKFLNEIGLIKSKIRKFGKNKGSISHYVQNMELTHMHKEIILEYLKEHLKEKLKDKRIIGDFDKDAKNTTFNYTNLEKYEILPKLSQHNNISQMSHVKGPAVFNKANISYINNKNSKEMLSNKICSNKSKTRQPKFKRNDVETRLISKHKIDKRYLNQVKECSNNDSTYINALINLETAIIEYRSEYYIEDILEHFLKQFSNRYKYKVWMMMRRKDGVISDYELIWEGRFRDWYPNKYKFNCVSKETYGGHIRVRKKASDIKAKEITNQLKPEEAERIEREREEKRRLAIKRREEYLSKLFEREAKEREERLRKAREDEAYLKDRARESMLATLEKSRVVDMGVDIENNRDNSALYESMHNPPRPVEIVLKNNFEGFKTTKGISIANLGIMLPNEEQNQILGEKEI</sequence>
<evidence type="ECO:0000313" key="2">
    <source>
        <dbReference type="EMBL" id="AMR76138.1"/>
    </source>
</evidence>
<keyword evidence="1" id="KW-0175">Coiled coil</keyword>
<dbReference type="RefSeq" id="WP_062706154.1">
    <property type="nucleotide sequence ID" value="NZ_CP014814.1"/>
</dbReference>
<keyword evidence="2" id="KW-0614">Plasmid</keyword>
<dbReference type="Pfam" id="PF02414">
    <property type="entry name" value="Borrelia_orfA"/>
    <property type="match status" value="1"/>
</dbReference>
<reference evidence="2 3" key="1">
    <citation type="submission" date="2016-03" db="EMBL/GenBank/DDBJ databases">
        <title>Borrelia hermsii Genome sequencing and assembly.</title>
        <authorList>
            <person name="Bontemps-Gallo S."/>
            <person name="Stewart S."/>
        </authorList>
    </citation>
    <scope>NUCLEOTIDE SEQUENCE [LARGE SCALE GENOMIC DNA]</scope>
    <source>
        <strain evidence="2 3">DAH-2E7</strain>
        <plasmid evidence="3">unnamed 1</plasmid>
    </source>
</reference>
<gene>
    <name evidence="2" type="ORF">A0V01_05985</name>
</gene>